<keyword evidence="2" id="KW-1185">Reference proteome</keyword>
<reference evidence="1 2" key="1">
    <citation type="submission" date="2018-05" db="EMBL/GenBank/DDBJ databases">
        <title>Genomic Encyclopedia of Type Strains, Phase IV (KMG-IV): sequencing the most valuable type-strain genomes for metagenomic binning, comparative biology and taxonomic classification.</title>
        <authorList>
            <person name="Goeker M."/>
        </authorList>
    </citation>
    <scope>NUCLEOTIDE SEQUENCE [LARGE SCALE GENOMIC DNA]</scope>
    <source>
        <strain evidence="1 2">DSM 6462</strain>
    </source>
</reference>
<evidence type="ECO:0000313" key="2">
    <source>
        <dbReference type="Proteomes" id="UP000248021"/>
    </source>
</evidence>
<dbReference type="EMBL" id="QJJK01000001">
    <property type="protein sequence ID" value="PXW64599.1"/>
    <property type="molecule type" value="Genomic_DNA"/>
</dbReference>
<gene>
    <name evidence="1" type="ORF">C7450_101358</name>
</gene>
<dbReference type="AlphaFoldDB" id="A0A2V3UHJ1"/>
<accession>A0A2V3UHJ1</accession>
<evidence type="ECO:0000313" key="1">
    <source>
        <dbReference type="EMBL" id="PXW64599.1"/>
    </source>
</evidence>
<comment type="caution">
    <text evidence="1">The sequence shown here is derived from an EMBL/GenBank/DDBJ whole genome shotgun (WGS) entry which is preliminary data.</text>
</comment>
<protein>
    <submittedName>
        <fullName evidence="1">Uncharacterized protein</fullName>
    </submittedName>
</protein>
<organism evidence="1 2">
    <name type="scientific">Chelatococcus asaccharovorans</name>
    <dbReference type="NCBI Taxonomy" id="28210"/>
    <lineage>
        <taxon>Bacteria</taxon>
        <taxon>Pseudomonadati</taxon>
        <taxon>Pseudomonadota</taxon>
        <taxon>Alphaproteobacteria</taxon>
        <taxon>Hyphomicrobiales</taxon>
        <taxon>Chelatococcaceae</taxon>
        <taxon>Chelatococcus</taxon>
    </lineage>
</organism>
<proteinExistence type="predicted"/>
<dbReference type="Proteomes" id="UP000248021">
    <property type="component" value="Unassembled WGS sequence"/>
</dbReference>
<name>A0A2V3UHJ1_9HYPH</name>
<sequence length="60" mass="6314">MALWGLAYAVALLSTTNGKENHMKTETAYETEKPKLKLASAINTTWAIGTGAWSGSALSG</sequence>